<protein>
    <recommendedName>
        <fullName evidence="3">Fumarylacetoacetase-like C-terminal domain-containing protein</fullName>
    </recommendedName>
</protein>
<dbReference type="InterPro" id="IPR036663">
    <property type="entry name" value="Fumarylacetoacetase_C_sf"/>
</dbReference>
<accession>W9VPX1</accession>
<sequence length="166" mass="18280">MDDLQTFIHFSIADYKHEPEIQALYASMQVIHLTPRDRPPQALIAPFVGPALVPQSLVPTPSFFHIRGIRNDKVVQDCPLTDLIYDVPRLIVFLTEGTPLPPGTVILTGTPPGAGVAKKARPGYLVIDSADVFVELTGSILKQRRRCTSTYQTPTSMSLQSPETSR</sequence>
<reference evidence="4 5" key="1">
    <citation type="submission" date="2013-03" db="EMBL/GenBank/DDBJ databases">
        <title>The Genome Sequence of Cladophialophora psammophila CBS 110553.</title>
        <authorList>
            <consortium name="The Broad Institute Genomics Platform"/>
            <person name="Cuomo C."/>
            <person name="de Hoog S."/>
            <person name="Gorbushina A."/>
            <person name="Walker B."/>
            <person name="Young S.K."/>
            <person name="Zeng Q."/>
            <person name="Gargeya S."/>
            <person name="Fitzgerald M."/>
            <person name="Haas B."/>
            <person name="Abouelleil A."/>
            <person name="Allen A.W."/>
            <person name="Alvarado L."/>
            <person name="Arachchi H.M."/>
            <person name="Berlin A.M."/>
            <person name="Chapman S.B."/>
            <person name="Gainer-Dewar J."/>
            <person name="Goldberg J."/>
            <person name="Griggs A."/>
            <person name="Gujja S."/>
            <person name="Hansen M."/>
            <person name="Howarth C."/>
            <person name="Imamovic A."/>
            <person name="Ireland A."/>
            <person name="Larimer J."/>
            <person name="McCowan C."/>
            <person name="Murphy C."/>
            <person name="Pearson M."/>
            <person name="Poon T.W."/>
            <person name="Priest M."/>
            <person name="Roberts A."/>
            <person name="Saif S."/>
            <person name="Shea T."/>
            <person name="Sisk P."/>
            <person name="Sykes S."/>
            <person name="Wortman J."/>
            <person name="Nusbaum C."/>
            <person name="Birren B."/>
        </authorList>
    </citation>
    <scope>NUCLEOTIDE SEQUENCE [LARGE SCALE GENOMIC DNA]</scope>
    <source>
        <strain evidence="4 5">CBS 110553</strain>
    </source>
</reference>
<evidence type="ECO:0000259" key="3">
    <source>
        <dbReference type="Pfam" id="PF01557"/>
    </source>
</evidence>
<evidence type="ECO:0000313" key="4">
    <source>
        <dbReference type="EMBL" id="EXJ57772.1"/>
    </source>
</evidence>
<gene>
    <name evidence="4" type="ORF">A1O5_12330</name>
</gene>
<organism evidence="4 5">
    <name type="scientific">Cladophialophora psammophila CBS 110553</name>
    <dbReference type="NCBI Taxonomy" id="1182543"/>
    <lineage>
        <taxon>Eukaryota</taxon>
        <taxon>Fungi</taxon>
        <taxon>Dikarya</taxon>
        <taxon>Ascomycota</taxon>
        <taxon>Pezizomycotina</taxon>
        <taxon>Eurotiomycetes</taxon>
        <taxon>Chaetothyriomycetidae</taxon>
        <taxon>Chaetothyriales</taxon>
        <taxon>Herpotrichiellaceae</taxon>
        <taxon>Cladophialophora</taxon>
    </lineage>
</organism>
<dbReference type="EMBL" id="AMGX01000033">
    <property type="protein sequence ID" value="EXJ57772.1"/>
    <property type="molecule type" value="Genomic_DNA"/>
</dbReference>
<dbReference type="GeneID" id="19197016"/>
<dbReference type="HOGENOM" id="CLU_1602522_0_0_1"/>
<dbReference type="OrthoDB" id="411064at2759"/>
<proteinExistence type="inferred from homology"/>
<dbReference type="AlphaFoldDB" id="W9VPX1"/>
<dbReference type="Pfam" id="PF01557">
    <property type="entry name" value="FAA_hydrolase"/>
    <property type="match status" value="1"/>
</dbReference>
<dbReference type="InterPro" id="IPR011234">
    <property type="entry name" value="Fumarylacetoacetase-like_C"/>
</dbReference>
<dbReference type="GO" id="GO:0018773">
    <property type="term" value="F:acetylpyruvate hydrolase activity"/>
    <property type="evidence" value="ECO:0007669"/>
    <property type="project" value="TreeGrafter"/>
</dbReference>
<evidence type="ECO:0000313" key="5">
    <source>
        <dbReference type="Proteomes" id="UP000019471"/>
    </source>
</evidence>
<dbReference type="STRING" id="1182543.W9VPX1"/>
<comment type="caution">
    <text evidence="4">The sequence shown here is derived from an EMBL/GenBank/DDBJ whole genome shotgun (WGS) entry which is preliminary data.</text>
</comment>
<evidence type="ECO:0000256" key="1">
    <source>
        <dbReference type="ARBA" id="ARBA00010211"/>
    </source>
</evidence>
<dbReference type="RefSeq" id="XP_007751089.1">
    <property type="nucleotide sequence ID" value="XM_007752899.1"/>
</dbReference>
<dbReference type="SUPFAM" id="SSF56529">
    <property type="entry name" value="FAH"/>
    <property type="match status" value="1"/>
</dbReference>
<evidence type="ECO:0000256" key="2">
    <source>
        <dbReference type="ARBA" id="ARBA00022723"/>
    </source>
</evidence>
<dbReference type="PANTHER" id="PTHR11820:SF7">
    <property type="entry name" value="ACYLPYRUVASE FAHD1, MITOCHONDRIAL"/>
    <property type="match status" value="1"/>
</dbReference>
<name>W9VPX1_9EURO</name>
<comment type="similarity">
    <text evidence="1">Belongs to the FAH family.</text>
</comment>
<dbReference type="Gene3D" id="3.90.850.10">
    <property type="entry name" value="Fumarylacetoacetase-like, C-terminal domain"/>
    <property type="match status" value="1"/>
</dbReference>
<feature type="domain" description="Fumarylacetoacetase-like C-terminal" evidence="3">
    <location>
        <begin position="48"/>
        <end position="137"/>
    </location>
</feature>
<keyword evidence="2" id="KW-0479">Metal-binding</keyword>
<dbReference type="PANTHER" id="PTHR11820">
    <property type="entry name" value="ACYLPYRUVASE"/>
    <property type="match status" value="1"/>
</dbReference>
<dbReference type="Proteomes" id="UP000019471">
    <property type="component" value="Unassembled WGS sequence"/>
</dbReference>
<dbReference type="GO" id="GO:0046872">
    <property type="term" value="F:metal ion binding"/>
    <property type="evidence" value="ECO:0007669"/>
    <property type="project" value="UniProtKB-KW"/>
</dbReference>
<keyword evidence="5" id="KW-1185">Reference proteome</keyword>